<dbReference type="AlphaFoldDB" id="A1AR46"/>
<sequence length="247" mass="27515">MSKERENGIIHEIDRILCSTSTAAELAEAFLNNQPTAGTQPGDREEIREQLSDFDVIRENPELLAGIGDAYFHFSAHILYEGGFFSNSQIHDRLLSMDQIDSRINESITAYELMNNVPLAVNPKSALAARDNLAYLSQEPFCLGSSQLTELQMLCLNDPEAITDVMQVMGQRPFFRAAHSDDRPYLQAFAKVLYVLVQRALPATRGGDGVVGSETRTLVAGILSAFYQEYLSFPSEDYLIDLVNRSI</sequence>
<evidence type="ECO:0000313" key="2">
    <source>
        <dbReference type="Proteomes" id="UP000006732"/>
    </source>
</evidence>
<organism evidence="1 2">
    <name type="scientific">Pelobacter propionicus (strain DSM 2379 / NBRC 103807 / OttBd1)</name>
    <dbReference type="NCBI Taxonomy" id="338966"/>
    <lineage>
        <taxon>Bacteria</taxon>
        <taxon>Pseudomonadati</taxon>
        <taxon>Thermodesulfobacteriota</taxon>
        <taxon>Desulfuromonadia</taxon>
        <taxon>Desulfuromonadales</taxon>
        <taxon>Desulfuromonadaceae</taxon>
        <taxon>Pelobacter</taxon>
    </lineage>
</organism>
<dbReference type="HOGENOM" id="CLU_1123701_0_0_7"/>
<evidence type="ECO:0000313" key="1">
    <source>
        <dbReference type="EMBL" id="ABK99816.1"/>
    </source>
</evidence>
<name>A1AR46_PELPD</name>
<proteinExistence type="predicted"/>
<reference evidence="1 2" key="1">
    <citation type="submission" date="2006-10" db="EMBL/GenBank/DDBJ databases">
        <title>Complete sequence of chromosome of Pelobacter propionicus DSM 2379.</title>
        <authorList>
            <consortium name="US DOE Joint Genome Institute"/>
            <person name="Copeland A."/>
            <person name="Lucas S."/>
            <person name="Lapidus A."/>
            <person name="Barry K."/>
            <person name="Detter J.C."/>
            <person name="Glavina del Rio T."/>
            <person name="Hammon N."/>
            <person name="Israni S."/>
            <person name="Dalin E."/>
            <person name="Tice H."/>
            <person name="Pitluck S."/>
            <person name="Saunders E."/>
            <person name="Brettin T."/>
            <person name="Bruce D."/>
            <person name="Han C."/>
            <person name="Tapia R."/>
            <person name="Schmutz J."/>
            <person name="Larimer F."/>
            <person name="Land M."/>
            <person name="Hauser L."/>
            <person name="Kyrpides N."/>
            <person name="Kim E."/>
            <person name="Lovley D."/>
            <person name="Richardson P."/>
        </authorList>
    </citation>
    <scope>NUCLEOTIDE SEQUENCE [LARGE SCALE GENOMIC DNA]</scope>
    <source>
        <strain evidence="2">DSM 2379 / NBRC 103807 / OttBd1</strain>
    </source>
</reference>
<gene>
    <name evidence="1" type="ordered locus">Ppro_2209</name>
</gene>
<dbReference type="RefSeq" id="WP_011736077.1">
    <property type="nucleotide sequence ID" value="NC_008609.1"/>
</dbReference>
<dbReference type="EMBL" id="CP000482">
    <property type="protein sequence ID" value="ABK99816.1"/>
    <property type="molecule type" value="Genomic_DNA"/>
</dbReference>
<accession>A1AR46</accession>
<dbReference type="KEGG" id="ppd:Ppro_2209"/>
<dbReference type="Proteomes" id="UP000006732">
    <property type="component" value="Chromosome"/>
</dbReference>
<protein>
    <submittedName>
        <fullName evidence="1">Uncharacterized protein</fullName>
    </submittedName>
</protein>
<keyword evidence="2" id="KW-1185">Reference proteome</keyword>